<dbReference type="Proteomes" id="UP001360560">
    <property type="component" value="Unassembled WGS sequence"/>
</dbReference>
<evidence type="ECO:0000256" key="1">
    <source>
        <dbReference type="ARBA" id="ARBA00004141"/>
    </source>
</evidence>
<feature type="transmembrane region" description="Helical" evidence="5">
    <location>
        <begin position="430"/>
        <end position="454"/>
    </location>
</feature>
<gene>
    <name evidence="6" type="ORF">DASC09_018060</name>
</gene>
<dbReference type="InterPro" id="IPR011701">
    <property type="entry name" value="MFS"/>
</dbReference>
<dbReference type="Pfam" id="PF07690">
    <property type="entry name" value="MFS_1"/>
    <property type="match status" value="1"/>
</dbReference>
<keyword evidence="7" id="KW-1185">Reference proteome</keyword>
<evidence type="ECO:0000256" key="2">
    <source>
        <dbReference type="ARBA" id="ARBA00022692"/>
    </source>
</evidence>
<feature type="transmembrane region" description="Helical" evidence="5">
    <location>
        <begin position="407"/>
        <end position="424"/>
    </location>
</feature>
<accession>A0AAV5QIH9</accession>
<dbReference type="PANTHER" id="PTHR23502">
    <property type="entry name" value="MAJOR FACILITATOR SUPERFAMILY"/>
    <property type="match status" value="1"/>
</dbReference>
<dbReference type="FunFam" id="1.20.1250.20:FF:000082">
    <property type="entry name" value="MFS multidrug transporter, putative"/>
    <property type="match status" value="1"/>
</dbReference>
<feature type="transmembrane region" description="Helical" evidence="5">
    <location>
        <begin position="134"/>
        <end position="152"/>
    </location>
</feature>
<dbReference type="InterPro" id="IPR036259">
    <property type="entry name" value="MFS_trans_sf"/>
</dbReference>
<feature type="transmembrane region" description="Helical" evidence="5">
    <location>
        <begin position="245"/>
        <end position="267"/>
    </location>
</feature>
<dbReference type="GeneID" id="90072460"/>
<reference evidence="6 7" key="1">
    <citation type="journal article" date="2023" name="Elife">
        <title>Identification of key yeast species and microbe-microbe interactions impacting larval growth of Drosophila in the wild.</title>
        <authorList>
            <person name="Mure A."/>
            <person name="Sugiura Y."/>
            <person name="Maeda R."/>
            <person name="Honda K."/>
            <person name="Sakurai N."/>
            <person name="Takahashi Y."/>
            <person name="Watada M."/>
            <person name="Katoh T."/>
            <person name="Gotoh A."/>
            <person name="Gotoh Y."/>
            <person name="Taniguchi I."/>
            <person name="Nakamura K."/>
            <person name="Hayashi T."/>
            <person name="Katayama T."/>
            <person name="Uemura T."/>
            <person name="Hattori Y."/>
        </authorList>
    </citation>
    <scope>NUCLEOTIDE SEQUENCE [LARGE SCALE GENOMIC DNA]</scope>
    <source>
        <strain evidence="6 7">SC-9</strain>
    </source>
</reference>
<dbReference type="Gene3D" id="1.20.1250.20">
    <property type="entry name" value="MFS general substrate transporter like domains"/>
    <property type="match status" value="1"/>
</dbReference>
<feature type="transmembrane region" description="Helical" evidence="5">
    <location>
        <begin position="92"/>
        <end position="114"/>
    </location>
</feature>
<feature type="transmembrane region" description="Helical" evidence="5">
    <location>
        <begin position="355"/>
        <end position="381"/>
    </location>
</feature>
<comment type="subcellular location">
    <subcellularLocation>
        <location evidence="1">Membrane</location>
        <topology evidence="1">Multi-pass membrane protein</topology>
    </subcellularLocation>
</comment>
<dbReference type="EMBL" id="BTFZ01000002">
    <property type="protein sequence ID" value="GMM34481.1"/>
    <property type="molecule type" value="Genomic_DNA"/>
</dbReference>
<evidence type="ECO:0000256" key="4">
    <source>
        <dbReference type="ARBA" id="ARBA00023136"/>
    </source>
</evidence>
<keyword evidence="2 5" id="KW-0812">Transmembrane</keyword>
<dbReference type="SUPFAM" id="SSF103473">
    <property type="entry name" value="MFS general substrate transporter"/>
    <property type="match status" value="1"/>
</dbReference>
<feature type="transmembrane region" description="Helical" evidence="5">
    <location>
        <begin position="327"/>
        <end position="349"/>
    </location>
</feature>
<name>A0AAV5QIH9_9ASCO</name>
<dbReference type="PANTHER" id="PTHR23502:SF7">
    <property type="entry name" value="DRUG_PROTON ANTIPORTER YHK8-RELATED"/>
    <property type="match status" value="1"/>
</dbReference>
<dbReference type="InterPro" id="IPR005829">
    <property type="entry name" value="Sugar_transporter_CS"/>
</dbReference>
<feature type="transmembrane region" description="Helical" evidence="5">
    <location>
        <begin position="466"/>
        <end position="488"/>
    </location>
</feature>
<proteinExistence type="predicted"/>
<organism evidence="6 7">
    <name type="scientific">Saccharomycopsis crataegensis</name>
    <dbReference type="NCBI Taxonomy" id="43959"/>
    <lineage>
        <taxon>Eukaryota</taxon>
        <taxon>Fungi</taxon>
        <taxon>Dikarya</taxon>
        <taxon>Ascomycota</taxon>
        <taxon>Saccharomycotina</taxon>
        <taxon>Saccharomycetes</taxon>
        <taxon>Saccharomycopsidaceae</taxon>
        <taxon>Saccharomycopsis</taxon>
    </lineage>
</organism>
<keyword evidence="3 5" id="KW-1133">Transmembrane helix</keyword>
<dbReference type="PROSITE" id="PS00216">
    <property type="entry name" value="SUGAR_TRANSPORT_1"/>
    <property type="match status" value="1"/>
</dbReference>
<evidence type="ECO:0000313" key="6">
    <source>
        <dbReference type="EMBL" id="GMM34481.1"/>
    </source>
</evidence>
<protein>
    <submittedName>
        <fullName evidence="6">Yhk8 protein</fullName>
    </submittedName>
</protein>
<evidence type="ECO:0000313" key="7">
    <source>
        <dbReference type="Proteomes" id="UP001360560"/>
    </source>
</evidence>
<feature type="transmembrane region" description="Helical" evidence="5">
    <location>
        <begin position="494"/>
        <end position="514"/>
    </location>
</feature>
<feature type="transmembrane region" description="Helical" evidence="5">
    <location>
        <begin position="159"/>
        <end position="175"/>
    </location>
</feature>
<dbReference type="GO" id="GO:0022857">
    <property type="term" value="F:transmembrane transporter activity"/>
    <property type="evidence" value="ECO:0007669"/>
    <property type="project" value="InterPro"/>
</dbReference>
<evidence type="ECO:0000256" key="5">
    <source>
        <dbReference type="SAM" id="Phobius"/>
    </source>
</evidence>
<evidence type="ECO:0000256" key="3">
    <source>
        <dbReference type="ARBA" id="ARBA00022989"/>
    </source>
</evidence>
<keyword evidence="4 5" id="KW-0472">Membrane</keyword>
<dbReference type="AlphaFoldDB" id="A0AAV5QIH9"/>
<sequence>MPQYDSSAAISQTSSDEGFNVAVQSQAVESWNPDHVRVNNLSRYSTRSSHVIPDGNKQTEREDEIVDPFEVTFEGSEDSENIVARMSYSRKILISVILAGAGFCVTMLSSVWSLSMDQMMAHFHVSREVATLGISLYIFGLGSGPVFLSPISEFYGRRIVYLSGLLLCFAFQFITCFANNFGAILFSRFVTGFFGSAFMSVAGGTYSDIFTKQEIYFPFQGFVLAPFLSPAVGAFLSGIVNEYSNFHWCFYFMLIFTGCMCVAVSTIPETYKPYLLKLKAQRMCQETGDDRYYAPLDKVPNSLLDTIVLSCRRPFGVLFLDPMMFTLCFYTGFTLSIIYMFFICLPYVLSTVYDFGVGAQGLCFLSFCVGMIATLPLNYYTHTVYEKKVARNGGVSQPEMRFTPLKYGVFFIPSGLMIIAWTSYRHVHWIGVLCGAATFGGGVSLVFSGVFTYTVDGYRLYSASALAANSFTRSLMAGIFPLFGYYVYRGLGVNWASFLMAMVGVVMMPMPFVFERYGPYLRSKSPYAWVDDDNDEQELDNEKA</sequence>
<dbReference type="CDD" id="cd17323">
    <property type="entry name" value="MFS_Tpo1_MDR_like"/>
    <property type="match status" value="1"/>
</dbReference>
<dbReference type="RefSeq" id="XP_064851481.1">
    <property type="nucleotide sequence ID" value="XM_064995409.1"/>
</dbReference>
<dbReference type="GO" id="GO:0005886">
    <property type="term" value="C:plasma membrane"/>
    <property type="evidence" value="ECO:0007669"/>
    <property type="project" value="TreeGrafter"/>
</dbReference>
<comment type="caution">
    <text evidence="6">The sequence shown here is derived from an EMBL/GenBank/DDBJ whole genome shotgun (WGS) entry which is preliminary data.</text>
</comment>
<feature type="transmembrane region" description="Helical" evidence="5">
    <location>
        <begin position="215"/>
        <end position="239"/>
    </location>
</feature>